<evidence type="ECO:0000313" key="2">
    <source>
        <dbReference type="Proteomes" id="UP000190229"/>
    </source>
</evidence>
<dbReference type="EMBL" id="MWPS01000014">
    <property type="protein sequence ID" value="OPG16767.1"/>
    <property type="molecule type" value="Genomic_DNA"/>
</dbReference>
<reference evidence="1 2" key="1">
    <citation type="submission" date="2017-02" db="EMBL/GenBank/DDBJ databases">
        <title>Draft genome of Acidibacillus ferrooxidans Huett2.</title>
        <authorList>
            <person name="Schopf S."/>
        </authorList>
    </citation>
    <scope>NUCLEOTIDE SEQUENCE [LARGE SCALE GENOMIC DNA]</scope>
    <source>
        <strain evidence="1 2">Huett2</strain>
    </source>
</reference>
<keyword evidence="2" id="KW-1185">Reference proteome</keyword>
<dbReference type="Proteomes" id="UP000190229">
    <property type="component" value="Unassembled WGS sequence"/>
</dbReference>
<comment type="caution">
    <text evidence="1">The sequence shown here is derived from an EMBL/GenBank/DDBJ whole genome shotgun (WGS) entry which is preliminary data.</text>
</comment>
<proteinExistence type="predicted"/>
<sequence>MKISRRASLITISIITSFSIAAVVGFRESSIPSVVSDKLGFSTHLPINTTLQSTAASNVFGNQASLITSGDANVSFEVQSGEVMPIIKGSVGSDSFSINLQPNKFQQLSLGNNQTVTYGMTSGNFIVGFKQYPCLVGYEFIPGTTKEVVTVTIEKAGTPLYLAYGQAFLSKIQSHALHF</sequence>
<evidence type="ECO:0000313" key="1">
    <source>
        <dbReference type="EMBL" id="OPG16767.1"/>
    </source>
</evidence>
<protein>
    <submittedName>
        <fullName evidence="1">Uncharacterized protein</fullName>
    </submittedName>
</protein>
<dbReference type="AlphaFoldDB" id="A0A1V4EUZ2"/>
<organism evidence="1 2">
    <name type="scientific">Ferroacidibacillus organovorans</name>
    <dbReference type="NCBI Taxonomy" id="1765683"/>
    <lineage>
        <taxon>Bacteria</taxon>
        <taxon>Bacillati</taxon>
        <taxon>Bacillota</taxon>
        <taxon>Bacilli</taxon>
        <taxon>Bacillales</taxon>
        <taxon>Alicyclobacillaceae</taxon>
        <taxon>Ferroacidibacillus</taxon>
    </lineage>
</organism>
<dbReference type="RefSeq" id="WP_079290128.1">
    <property type="nucleotide sequence ID" value="NZ_MWPS01000014.1"/>
</dbReference>
<name>A0A1V4EUZ2_9BACL</name>
<accession>A0A1V4EUZ2</accession>
<gene>
    <name evidence="1" type="ORF">B2M26_05260</name>
</gene>